<gene>
    <name evidence="1" type="ORF">MILVUS5_LOCUS40929</name>
</gene>
<name>A0ACB0ME29_TRIPR</name>
<accession>A0ACB0ME29</accession>
<organism evidence="1 2">
    <name type="scientific">Trifolium pratense</name>
    <name type="common">Red clover</name>
    <dbReference type="NCBI Taxonomy" id="57577"/>
    <lineage>
        <taxon>Eukaryota</taxon>
        <taxon>Viridiplantae</taxon>
        <taxon>Streptophyta</taxon>
        <taxon>Embryophyta</taxon>
        <taxon>Tracheophyta</taxon>
        <taxon>Spermatophyta</taxon>
        <taxon>Magnoliopsida</taxon>
        <taxon>eudicotyledons</taxon>
        <taxon>Gunneridae</taxon>
        <taxon>Pentapetalae</taxon>
        <taxon>rosids</taxon>
        <taxon>fabids</taxon>
        <taxon>Fabales</taxon>
        <taxon>Fabaceae</taxon>
        <taxon>Papilionoideae</taxon>
        <taxon>50 kb inversion clade</taxon>
        <taxon>NPAAA clade</taxon>
        <taxon>Hologalegina</taxon>
        <taxon>IRL clade</taxon>
        <taxon>Trifolieae</taxon>
        <taxon>Trifolium</taxon>
    </lineage>
</organism>
<reference evidence="1" key="1">
    <citation type="submission" date="2023-10" db="EMBL/GenBank/DDBJ databases">
        <authorList>
            <person name="Rodriguez Cubillos JULIANA M."/>
            <person name="De Vega J."/>
        </authorList>
    </citation>
    <scope>NUCLEOTIDE SEQUENCE</scope>
</reference>
<evidence type="ECO:0000313" key="2">
    <source>
        <dbReference type="Proteomes" id="UP001177021"/>
    </source>
</evidence>
<evidence type="ECO:0000313" key="1">
    <source>
        <dbReference type="EMBL" id="CAJ2678684.1"/>
    </source>
</evidence>
<keyword evidence="2" id="KW-1185">Reference proteome</keyword>
<sequence>MKEEEKILVVSNTNKKKFGAALKPTGKPLKNQNQSRVQNRVKNGNPVRGHIAKQQQQQPPPRNDAVEPFYCFNCWKTGHMSKKCRNPKRPKPANLAHINVNVADEPYAAMITEINMVGGTDGWWIDTGATRHVCYDRAMFKTYTNAENKKVQMGNAHTSDVAGVGDVVLKFTSGKTLILKEVLHVPEMKKNLVSGFLLNKAGFNQTIGADMYTITKNDYTFVYLMKNKSDAFDMFKIFVKEIENQFNTKIKRLRSDRGTEYNSSLFNDFYKQHEIIHETTAPYSPEMNGKAERKNRTLTELVVAIMLNSGAAKHWWGEIILTVCFVLNRIPKSKRSESAYEILKKRQPNLSYLRTWGCLAYVRKPDPKRVKLASRAYECVFIGYAANSKAYRFYDLNEKVIIESNDADFYENKFPFKSRNSGDTEQDNIPESSHLPVIPNADSNDEVENELRRSKHVRVAKDYGPDYATFTLNEDPANLQEALSSMDADLWQEAINDEMDSLESNKTWHLVDLPPGCKPIGCKWILKKKLKPDGTVEKYKARLVAKGFRQRENIDFFDTFSPVTRITSIRVLISIAAIYNLIVHQMDVKTAFLNGDLEEEIYMEQPEGFVIHGQETKVCKLDKSLYGLKQAPKQWHEKFDNLMILNGFRLNESDKCIYYKCDGNICTIICLYVDDMLIFGSNLSAINNVKSLLSNNFDMKDLGEASVILGIKITRSEKGISLDQSHYVEKILKKYGYFNCKPACTPYDPSVKLFKNTGDSVRQTEYASIIGSLRYATDCTRPDIAYVVGLLCRFTSRPSNEHWHAIERVMRYLKRTMNLGLHYQRFPAVLEGYSDADWNTLSDDSKATSGFIFSIAGGAVSWKSKKQTILAQSTMESEMIALATASEEASWLRCLLSEIPLWEKPMPAVLIHCDSTAAIAKIVNRFYNGKRRQIRRKHSTVRELITTGAVRVDHVRTNDNLADHLTKGLAREKVQNTSVKMGLMPMK</sequence>
<comment type="caution">
    <text evidence="1">The sequence shown here is derived from an EMBL/GenBank/DDBJ whole genome shotgun (WGS) entry which is preliminary data.</text>
</comment>
<dbReference type="EMBL" id="CASHSV030000823">
    <property type="protein sequence ID" value="CAJ2678684.1"/>
    <property type="molecule type" value="Genomic_DNA"/>
</dbReference>
<dbReference type="Proteomes" id="UP001177021">
    <property type="component" value="Unassembled WGS sequence"/>
</dbReference>
<proteinExistence type="predicted"/>
<protein>
    <submittedName>
        <fullName evidence="1">Uncharacterized protein</fullName>
    </submittedName>
</protein>